<dbReference type="GO" id="GO:0006508">
    <property type="term" value="P:proteolysis"/>
    <property type="evidence" value="ECO:0007669"/>
    <property type="project" value="TreeGrafter"/>
</dbReference>
<dbReference type="SUPFAM" id="SSF55920">
    <property type="entry name" value="Creatinase/aminopeptidase"/>
    <property type="match status" value="1"/>
</dbReference>
<dbReference type="Gene3D" id="2.60.40.640">
    <property type="match status" value="1"/>
</dbReference>
<dbReference type="InterPro" id="IPR029149">
    <property type="entry name" value="Creatin/AminoP/Spt16_N"/>
</dbReference>
<feature type="domain" description="Aminopeptidase P N-terminal" evidence="8">
    <location>
        <begin position="605"/>
        <end position="741"/>
    </location>
</feature>
<dbReference type="InterPro" id="IPR011022">
    <property type="entry name" value="Arrestin_C-like"/>
</dbReference>
<accession>A0A899G266</accession>
<dbReference type="InterPro" id="IPR007865">
    <property type="entry name" value="Aminopep_P_N"/>
</dbReference>
<dbReference type="Gene3D" id="3.40.350.10">
    <property type="entry name" value="Creatinase/prolidase N-terminal domain"/>
    <property type="match status" value="1"/>
</dbReference>
<evidence type="ECO:0000256" key="5">
    <source>
        <dbReference type="ARBA" id="ARBA00023211"/>
    </source>
</evidence>
<feature type="domain" description="Arrestin C-terminal-like" evidence="9">
    <location>
        <begin position="186"/>
        <end position="328"/>
    </location>
</feature>
<evidence type="ECO:0000259" key="8">
    <source>
        <dbReference type="SMART" id="SM01011"/>
    </source>
</evidence>
<protein>
    <recommendedName>
        <fullName evidence="12">Aminopeptidase P N-terminal domain-containing protein</fullName>
    </recommendedName>
</protein>
<dbReference type="InterPro" id="IPR011021">
    <property type="entry name" value="Arrestin-like_N"/>
</dbReference>
<dbReference type="SUPFAM" id="SSF81296">
    <property type="entry name" value="E set domains"/>
    <property type="match status" value="1"/>
</dbReference>
<dbReference type="SUPFAM" id="SSF53092">
    <property type="entry name" value="Creatinase/prolidase N-terminal domain"/>
    <property type="match status" value="1"/>
</dbReference>
<evidence type="ECO:0008006" key="12">
    <source>
        <dbReference type="Google" id="ProtNLM"/>
    </source>
</evidence>
<gene>
    <name evidence="10" type="ORF">MERGE_001403</name>
</gene>
<comment type="cofactor">
    <cofactor evidence="1">
        <name>Mn(2+)</name>
        <dbReference type="ChEBI" id="CHEBI:29035"/>
    </cofactor>
</comment>
<dbReference type="Gene3D" id="3.90.230.10">
    <property type="entry name" value="Creatinase/methionine aminopeptidase superfamily"/>
    <property type="match status" value="1"/>
</dbReference>
<keyword evidence="3 6" id="KW-0479">Metal-binding</keyword>
<dbReference type="EMBL" id="CP054547">
    <property type="protein sequence ID" value="QSL67016.1"/>
    <property type="molecule type" value="Genomic_DNA"/>
</dbReference>
<dbReference type="InterPro" id="IPR000994">
    <property type="entry name" value="Pept_M24"/>
</dbReference>
<keyword evidence="11" id="KW-1185">Reference proteome</keyword>
<dbReference type="Pfam" id="PF00339">
    <property type="entry name" value="Arrestin_N"/>
    <property type="match status" value="1"/>
</dbReference>
<organism evidence="10 11">
    <name type="scientific">Pneumocystis wakefieldiae</name>
    <dbReference type="NCBI Taxonomy" id="38082"/>
    <lineage>
        <taxon>Eukaryota</taxon>
        <taxon>Fungi</taxon>
        <taxon>Dikarya</taxon>
        <taxon>Ascomycota</taxon>
        <taxon>Taphrinomycotina</taxon>
        <taxon>Pneumocystomycetes</taxon>
        <taxon>Pneumocystaceae</taxon>
        <taxon>Pneumocystis</taxon>
    </lineage>
</organism>
<keyword evidence="4" id="KW-0378">Hydrolase</keyword>
<evidence type="ECO:0000259" key="9">
    <source>
        <dbReference type="SMART" id="SM01017"/>
    </source>
</evidence>
<dbReference type="GO" id="GO:0030145">
    <property type="term" value="F:manganese ion binding"/>
    <property type="evidence" value="ECO:0007669"/>
    <property type="project" value="InterPro"/>
</dbReference>
<evidence type="ECO:0000313" key="11">
    <source>
        <dbReference type="Proteomes" id="UP000663699"/>
    </source>
</evidence>
<dbReference type="InterPro" id="IPR014756">
    <property type="entry name" value="Ig_E-set"/>
</dbReference>
<dbReference type="AlphaFoldDB" id="A0A899G266"/>
<dbReference type="InterPro" id="IPR052433">
    <property type="entry name" value="X-Pro_dipept-like"/>
</dbReference>
<dbReference type="PROSITE" id="PS00491">
    <property type="entry name" value="PROLINE_PEPTIDASE"/>
    <property type="match status" value="1"/>
</dbReference>
<feature type="region of interest" description="Disordered" evidence="7">
    <location>
        <begin position="368"/>
        <end position="441"/>
    </location>
</feature>
<reference evidence="10" key="1">
    <citation type="submission" date="2020-06" db="EMBL/GenBank/DDBJ databases">
        <title>Genomes of multiple members of Pneumocystis genus reveal paths to human pathogen Pneumocystis jirovecii.</title>
        <authorList>
            <person name="Cisse O.H."/>
            <person name="Ma L."/>
            <person name="Dekker J."/>
            <person name="Khil P."/>
            <person name="Jo J."/>
            <person name="Brenchley J."/>
            <person name="Blair R."/>
            <person name="Pahar B."/>
            <person name="Chabe M."/>
            <person name="Van Rompay K.A."/>
            <person name="Keesler R."/>
            <person name="Sukura A."/>
            <person name="Hirsch V."/>
            <person name="Kutty G."/>
            <person name="Liu Y."/>
            <person name="Peng L."/>
            <person name="Chen J."/>
            <person name="Song J."/>
            <person name="Weissenbacher-Lang C."/>
            <person name="Xu J."/>
            <person name="Upham N.S."/>
            <person name="Stajich J.E."/>
            <person name="Cuomo C.A."/>
            <person name="Cushion M.T."/>
            <person name="Kovacs J.A."/>
        </authorList>
    </citation>
    <scope>NUCLEOTIDE SEQUENCE</scope>
    <source>
        <strain evidence="10">2A</strain>
    </source>
</reference>
<dbReference type="SMART" id="SM01017">
    <property type="entry name" value="Arrestin_C"/>
    <property type="match status" value="1"/>
</dbReference>
<evidence type="ECO:0000256" key="7">
    <source>
        <dbReference type="SAM" id="MobiDB-lite"/>
    </source>
</evidence>
<dbReference type="Pfam" id="PF05195">
    <property type="entry name" value="AMP_N"/>
    <property type="match status" value="1"/>
</dbReference>
<evidence type="ECO:0000313" key="10">
    <source>
        <dbReference type="EMBL" id="QSL67016.1"/>
    </source>
</evidence>
<comment type="similarity">
    <text evidence="2 6">Belongs to the peptidase M24B family.</text>
</comment>
<name>A0A899G266_9ASCO</name>
<keyword evidence="5" id="KW-0464">Manganese</keyword>
<dbReference type="GO" id="GO:0005739">
    <property type="term" value="C:mitochondrion"/>
    <property type="evidence" value="ECO:0007669"/>
    <property type="project" value="TreeGrafter"/>
</dbReference>
<evidence type="ECO:0000256" key="4">
    <source>
        <dbReference type="ARBA" id="ARBA00022801"/>
    </source>
</evidence>
<evidence type="ECO:0000256" key="3">
    <source>
        <dbReference type="ARBA" id="ARBA00022723"/>
    </source>
</evidence>
<dbReference type="Pfam" id="PF02752">
    <property type="entry name" value="Arrestin_C"/>
    <property type="match status" value="1"/>
</dbReference>
<dbReference type="InterPro" id="IPR036005">
    <property type="entry name" value="Creatinase/aminopeptidase-like"/>
</dbReference>
<dbReference type="GO" id="GO:0070006">
    <property type="term" value="F:metalloaminopeptidase activity"/>
    <property type="evidence" value="ECO:0007669"/>
    <property type="project" value="InterPro"/>
</dbReference>
<dbReference type="Pfam" id="PF00557">
    <property type="entry name" value="Peptidase_M24"/>
    <property type="match status" value="1"/>
</dbReference>
<feature type="compositionally biased region" description="Polar residues" evidence="7">
    <location>
        <begin position="381"/>
        <end position="402"/>
    </location>
</feature>
<sequence>MNVSGRLPHMVSLLDIRLQTPLPNIIVLRGNDAEAEGVTVSGRVVLSLNDSISVKSIMFHFYGVNKVKWAEVVMSSARMPVERNQKQKSLVFEKKISFLPFHGKKTIGKGNYEFPFEIHIPGDIPESIEPYEQEGSLAFLIYKMKVTIERPRFLSNIVHRERVRIIRTMPPFSLNLIHAVHVEDVWINKIEYNINIPMKTYELGSTIPVNMRLVSLVKNLRISKITCSLREYITLKITSGYLGLPSKYEIVRQISASKIRNLPENENEWKLQKTINIPSSLSSCIQNCDVKHIKVRHKLKIIITLINPDGHISELRASLPIVLLIPPALLVNNEYYTYPNGIELQLPSYNSHIYDRIWNGVSSIHPNQSPSAHDALVPSHFINNSTNSTHPHNVDPTRSVSNDSERQQYAEESQNIVQDQENDHNQANSRSSRYFTPSDTPDIIVPTESTNQTSLQEFEVYHDVSRLFPLGTNDHPLNTITDSDIEQLDQQEEITFVNDLSQVPSYYAANHPVSITATPISQSLPTYEASVSHPQQNINHISTREPQQTLRDRLLPLKLHTNRLFKFIFYPNRHFSINKWFSLYGQPIYTTHPHLIKPTELTPGITATEYAARRSQLASIIPSHSLIVLIGAQIMYKTASTFYAFHQYPNFFYLTGVNEPYCVFAMERDHSSDGFKSYLFLRNKDPQEERWEGPRTGIEAAKDIFSIDEVYDLQEAEDILSRSIRRATKIYAEIPFNTNISSIQPKSNASNILDKLCKHLLSYPISPITPWIHQLREIKSEAELSLMEQTASRSAAALNATMQISPETEGLLWAKLSYELKKRDCDEAYVPVIAGGKNALIIHYTKNNMHLRNGDLVLVDAGGEYGNYVTDITRTWPVNGFFSPQQRDLYQAVLNVQKACIELCSERHALSLDMIHQHSAELLKIELKQLGFDISYSDLYEILYPHYIGHHIGLEVHDCSELPGRRLLKNNQTITIEPGLYIPDLPKFPKHFRGLGVRIEDSIQVGKENPTILSKDAVKEITDIEKMCNKYKQINE</sequence>
<dbReference type="InterPro" id="IPR001131">
    <property type="entry name" value="Peptidase_M24B_aminopep-P_CS"/>
</dbReference>
<feature type="compositionally biased region" description="Polar residues" evidence="7">
    <location>
        <begin position="410"/>
        <end position="439"/>
    </location>
</feature>
<dbReference type="OrthoDB" id="4215474at2759"/>
<dbReference type="InterPro" id="IPR014752">
    <property type="entry name" value="Arrestin-like_C"/>
</dbReference>
<evidence type="ECO:0000256" key="6">
    <source>
        <dbReference type="RuleBase" id="RU000590"/>
    </source>
</evidence>
<dbReference type="PANTHER" id="PTHR43226">
    <property type="entry name" value="XAA-PRO AMINOPEPTIDASE 3"/>
    <property type="match status" value="1"/>
</dbReference>
<evidence type="ECO:0000256" key="2">
    <source>
        <dbReference type="ARBA" id="ARBA00008766"/>
    </source>
</evidence>
<evidence type="ECO:0000256" key="1">
    <source>
        <dbReference type="ARBA" id="ARBA00001936"/>
    </source>
</evidence>
<dbReference type="SMART" id="SM01011">
    <property type="entry name" value="AMP_N"/>
    <property type="match status" value="1"/>
</dbReference>
<dbReference type="Proteomes" id="UP000663699">
    <property type="component" value="Chromosome 16"/>
</dbReference>
<proteinExistence type="inferred from homology"/>
<dbReference type="CDD" id="cd01087">
    <property type="entry name" value="Prolidase"/>
    <property type="match status" value="1"/>
</dbReference>
<dbReference type="PANTHER" id="PTHR43226:SF4">
    <property type="entry name" value="XAA-PRO AMINOPEPTIDASE 3"/>
    <property type="match status" value="1"/>
</dbReference>